<dbReference type="RefSeq" id="WP_200085859.1">
    <property type="nucleotide sequence ID" value="NZ_CP054706.1"/>
</dbReference>
<gene>
    <name evidence="1" type="ORF">HUG20_16960</name>
</gene>
<protein>
    <submittedName>
        <fullName evidence="1">Uncharacterized protein</fullName>
    </submittedName>
</protein>
<dbReference type="Proteomes" id="UP000595349">
    <property type="component" value="Chromosome"/>
</dbReference>
<proteinExistence type="predicted"/>
<keyword evidence="2" id="KW-1185">Reference proteome</keyword>
<dbReference type="AlphaFoldDB" id="A0A7T6ZDT8"/>
<reference evidence="1 2" key="1">
    <citation type="submission" date="2020-06" db="EMBL/GenBank/DDBJ databases">
        <title>Genomic analysis of Salicibibacter sp. NKC21-4.</title>
        <authorList>
            <person name="Oh Y.J."/>
        </authorList>
    </citation>
    <scope>NUCLEOTIDE SEQUENCE [LARGE SCALE GENOMIC DNA]</scope>
    <source>
        <strain evidence="1 2">NKC21-4</strain>
    </source>
</reference>
<dbReference type="KEGG" id="scib:HUG20_16960"/>
<dbReference type="EMBL" id="CP054706">
    <property type="protein sequence ID" value="QQK81432.1"/>
    <property type="molecule type" value="Genomic_DNA"/>
</dbReference>
<evidence type="ECO:0000313" key="1">
    <source>
        <dbReference type="EMBL" id="QQK81432.1"/>
    </source>
</evidence>
<sequence>MDQKEYVMDIQRRADHLLNETGITEHDAYAHAITAFMREQRTKMPSDNADHLHAFLLHNFGIK</sequence>
<organism evidence="1 2">
    <name type="scientific">Salicibibacter cibi</name>
    <dbReference type="NCBI Taxonomy" id="2743001"/>
    <lineage>
        <taxon>Bacteria</taxon>
        <taxon>Bacillati</taxon>
        <taxon>Bacillota</taxon>
        <taxon>Bacilli</taxon>
        <taxon>Bacillales</taxon>
        <taxon>Bacillaceae</taxon>
        <taxon>Salicibibacter</taxon>
    </lineage>
</organism>
<evidence type="ECO:0000313" key="2">
    <source>
        <dbReference type="Proteomes" id="UP000595349"/>
    </source>
</evidence>
<name>A0A7T6ZDT8_9BACI</name>
<accession>A0A7T6ZDT8</accession>